<evidence type="ECO:0000313" key="2">
    <source>
        <dbReference type="EMBL" id="NWJ48364.1"/>
    </source>
</evidence>
<dbReference type="InterPro" id="IPR036465">
    <property type="entry name" value="vWFA_dom_sf"/>
</dbReference>
<dbReference type="RefSeq" id="WP_341470202.1">
    <property type="nucleotide sequence ID" value="NZ_CP128400.1"/>
</dbReference>
<dbReference type="AlphaFoldDB" id="A0A8T7M8I7"/>
<reference evidence="2 4" key="1">
    <citation type="submission" date="2020-06" db="EMBL/GenBank/DDBJ databases">
        <title>Anoxygenic phototrophic Chloroflexota member uses a Type I reaction center.</title>
        <authorList>
            <person name="Tsuji J.M."/>
            <person name="Shaw N.A."/>
            <person name="Nagashima S."/>
            <person name="Venkiteswaran J."/>
            <person name="Schiff S.L."/>
            <person name="Hanada S."/>
            <person name="Tank M."/>
            <person name="Neufeld J.D."/>
        </authorList>
    </citation>
    <scope>NUCLEOTIDE SEQUENCE [LARGE SCALE GENOMIC DNA]</scope>
    <source>
        <strain evidence="2">L227-S17</strain>
    </source>
</reference>
<dbReference type="PROSITE" id="PS50234">
    <property type="entry name" value="VWFA"/>
    <property type="match status" value="1"/>
</dbReference>
<evidence type="ECO:0000313" key="4">
    <source>
        <dbReference type="Proteomes" id="UP000521676"/>
    </source>
</evidence>
<dbReference type="Proteomes" id="UP001431572">
    <property type="component" value="Chromosome 2"/>
</dbReference>
<dbReference type="EMBL" id="CP128400">
    <property type="protein sequence ID" value="WJW68298.1"/>
    <property type="molecule type" value="Genomic_DNA"/>
</dbReference>
<accession>A0A8T7M8I7</accession>
<gene>
    <name evidence="2" type="ORF">HXX08_21110</name>
    <name evidence="3" type="ORF">OZ401_003906</name>
</gene>
<evidence type="ECO:0000313" key="5">
    <source>
        <dbReference type="Proteomes" id="UP001431572"/>
    </source>
</evidence>
<dbReference type="PANTHER" id="PTHR10579">
    <property type="entry name" value="CALCIUM-ACTIVATED CHLORIDE CHANNEL REGULATOR"/>
    <property type="match status" value="1"/>
</dbReference>
<sequence length="446" mass="49296">MSERNIVPLDNNDKLKGGNNERLISAYPGYEPVTLDYMPSQQAFPASKVEKVIYLLFTLSTHEHLSNSGNVPLNICLVVDQSSSMRGEKLFALKSAAKQVVDQLANEDFFSLISFNDRATVVVGCQRVDSRENIKMLIDSIEAKGGTELAQGLNQGIMEMKRATNFTELNHLMLFTDGQTYGDSEQCVYLGMEAARNNISIHPMGIGTDWNEDLLETVAAKTASSSEFINSADQIIKIFLQKIAQFRATLTNNATLIFQPVQGIKIRNAHRIVPTISEMEIIPGNNKGELNLKLGVMRYKHDYKVLIELLLPTCPPGVFRVGDFSLRYTPIEAQKNTVHLKLPVGITIAEPIHSSPINPEVKSILEKITTFKLQAKAWQDLSSGDIEGGKKKLAAVGTKLLNMGESILASQVEQELNNLEVRGIATAEGKKRIKYGTRGLTGLFED</sequence>
<name>A0A8T7M8I7_9CHLR</name>
<dbReference type="InterPro" id="IPR002035">
    <property type="entry name" value="VWF_A"/>
</dbReference>
<dbReference type="Gene3D" id="3.40.50.410">
    <property type="entry name" value="von Willebrand factor, type A domain"/>
    <property type="match status" value="1"/>
</dbReference>
<reference evidence="3" key="2">
    <citation type="journal article" date="2024" name="Nature">
        <title>Anoxygenic phototroph of the Chloroflexota uses a type I reaction centre.</title>
        <authorList>
            <person name="Tsuji J.M."/>
            <person name="Shaw N.A."/>
            <person name="Nagashima S."/>
            <person name="Venkiteswaran J.J."/>
            <person name="Schiff S.L."/>
            <person name="Watanabe T."/>
            <person name="Fukui M."/>
            <person name="Hanada S."/>
            <person name="Tank M."/>
            <person name="Neufeld J.D."/>
        </authorList>
    </citation>
    <scope>NUCLEOTIDE SEQUENCE</scope>
    <source>
        <strain evidence="3">L227-S17</strain>
    </source>
</reference>
<proteinExistence type="predicted"/>
<keyword evidence="5" id="KW-1185">Reference proteome</keyword>
<evidence type="ECO:0000259" key="1">
    <source>
        <dbReference type="PROSITE" id="PS50234"/>
    </source>
</evidence>
<dbReference type="SMART" id="SM00327">
    <property type="entry name" value="VWA"/>
    <property type="match status" value="1"/>
</dbReference>
<organism evidence="2 4">
    <name type="scientific">Candidatus Chlorohelix allophototropha</name>
    <dbReference type="NCBI Taxonomy" id="3003348"/>
    <lineage>
        <taxon>Bacteria</taxon>
        <taxon>Bacillati</taxon>
        <taxon>Chloroflexota</taxon>
        <taxon>Chloroflexia</taxon>
        <taxon>Candidatus Chloroheliales</taxon>
        <taxon>Candidatus Chloroheliaceae</taxon>
        <taxon>Candidatus Chlorohelix</taxon>
    </lineage>
</organism>
<dbReference type="InterPro" id="IPR051266">
    <property type="entry name" value="CLCR"/>
</dbReference>
<protein>
    <submittedName>
        <fullName evidence="2">VWA domain-containing protein</fullName>
    </submittedName>
</protein>
<dbReference type="Pfam" id="PF00092">
    <property type="entry name" value="VWA"/>
    <property type="match status" value="1"/>
</dbReference>
<evidence type="ECO:0000313" key="3">
    <source>
        <dbReference type="EMBL" id="WJW68298.1"/>
    </source>
</evidence>
<dbReference type="EMBL" id="JACATZ010000003">
    <property type="protein sequence ID" value="NWJ48364.1"/>
    <property type="molecule type" value="Genomic_DNA"/>
</dbReference>
<dbReference type="PANTHER" id="PTHR10579:SF43">
    <property type="entry name" value="ZINC FINGER (C3HC4-TYPE RING FINGER) FAMILY PROTEIN"/>
    <property type="match status" value="1"/>
</dbReference>
<feature type="domain" description="VWFA" evidence="1">
    <location>
        <begin position="74"/>
        <end position="243"/>
    </location>
</feature>
<dbReference type="SUPFAM" id="SSF53300">
    <property type="entry name" value="vWA-like"/>
    <property type="match status" value="1"/>
</dbReference>
<dbReference type="Proteomes" id="UP000521676">
    <property type="component" value="Unassembled WGS sequence"/>
</dbReference>